<feature type="domain" description="DUF7919" evidence="1">
    <location>
        <begin position="1"/>
        <end position="131"/>
    </location>
</feature>
<accession>A0ABP8IAS2</accession>
<evidence type="ECO:0000313" key="2">
    <source>
        <dbReference type="EMBL" id="GAA4354688.1"/>
    </source>
</evidence>
<evidence type="ECO:0000259" key="1">
    <source>
        <dbReference type="Pfam" id="PF25535"/>
    </source>
</evidence>
<dbReference type="EMBL" id="BAABFV010000001">
    <property type="protein sequence ID" value="GAA4354688.1"/>
    <property type="molecule type" value="Genomic_DNA"/>
</dbReference>
<gene>
    <name evidence="2" type="ORF">GCM10023151_00980</name>
</gene>
<comment type="caution">
    <text evidence="2">The sequence shown here is derived from an EMBL/GenBank/DDBJ whole genome shotgun (WGS) entry which is preliminary data.</text>
</comment>
<protein>
    <recommendedName>
        <fullName evidence="1">DUF7919 domain-containing protein</fullName>
    </recommendedName>
</protein>
<reference evidence="3" key="1">
    <citation type="journal article" date="2019" name="Int. J. Syst. Evol. Microbiol.">
        <title>The Global Catalogue of Microorganisms (GCM) 10K type strain sequencing project: providing services to taxonomists for standard genome sequencing and annotation.</title>
        <authorList>
            <consortium name="The Broad Institute Genomics Platform"/>
            <consortium name="The Broad Institute Genome Sequencing Center for Infectious Disease"/>
            <person name="Wu L."/>
            <person name="Ma J."/>
        </authorList>
    </citation>
    <scope>NUCLEOTIDE SEQUENCE [LARGE SCALE GENOMIC DNA]</scope>
    <source>
        <strain evidence="3">JCM 17728</strain>
    </source>
</reference>
<evidence type="ECO:0000313" key="3">
    <source>
        <dbReference type="Proteomes" id="UP001501011"/>
    </source>
</evidence>
<name>A0ABP8IAS2_9GAMM</name>
<proteinExistence type="predicted"/>
<sequence>MYFEDGSIYDYKLKHPFTLIKNIGWLDSKHPYTQGSVSEEFLMKLSSVLFKRGSCEPTFNIIRGTHRCNLCNETEVCIYQSQSGNSKRLGGSEILIPNVVGEGYFASPSMIYHYIAKHSYMPPRDYIDSVLNFDLTQQFNAEELYTKLVDDSYNNK</sequence>
<organism evidence="2 3">
    <name type="scientific">Kangiella marina</name>
    <dbReference type="NCBI Taxonomy" id="1079178"/>
    <lineage>
        <taxon>Bacteria</taxon>
        <taxon>Pseudomonadati</taxon>
        <taxon>Pseudomonadota</taxon>
        <taxon>Gammaproteobacteria</taxon>
        <taxon>Kangiellales</taxon>
        <taxon>Kangiellaceae</taxon>
        <taxon>Kangiella</taxon>
    </lineage>
</organism>
<keyword evidence="3" id="KW-1185">Reference proteome</keyword>
<dbReference type="Pfam" id="PF25535">
    <property type="entry name" value="DUF7919"/>
    <property type="match status" value="1"/>
</dbReference>
<dbReference type="RefSeq" id="WP_345291243.1">
    <property type="nucleotide sequence ID" value="NZ_BAABFV010000001.1"/>
</dbReference>
<dbReference type="Proteomes" id="UP001501011">
    <property type="component" value="Unassembled WGS sequence"/>
</dbReference>
<dbReference type="InterPro" id="IPR057679">
    <property type="entry name" value="DUF7919"/>
</dbReference>